<feature type="domain" description="Proline-rich transmembrane protein 3/4" evidence="10">
    <location>
        <begin position="227"/>
        <end position="528"/>
    </location>
</feature>
<feature type="signal peptide" evidence="9">
    <location>
        <begin position="1"/>
        <end position="22"/>
    </location>
</feature>
<feature type="compositionally biased region" description="Polar residues" evidence="7">
    <location>
        <begin position="562"/>
        <end position="571"/>
    </location>
</feature>
<organism evidence="11 12">
    <name type="scientific">Ridgeia piscesae</name>
    <name type="common">Tubeworm</name>
    <dbReference type="NCBI Taxonomy" id="27915"/>
    <lineage>
        <taxon>Eukaryota</taxon>
        <taxon>Metazoa</taxon>
        <taxon>Spiralia</taxon>
        <taxon>Lophotrochozoa</taxon>
        <taxon>Annelida</taxon>
        <taxon>Polychaeta</taxon>
        <taxon>Sedentaria</taxon>
        <taxon>Canalipalpata</taxon>
        <taxon>Sabellida</taxon>
        <taxon>Siboglinidae</taxon>
        <taxon>Ridgeia</taxon>
    </lineage>
</organism>
<keyword evidence="4 9" id="KW-0732">Signal</keyword>
<proteinExistence type="predicted"/>
<keyword evidence="3 8" id="KW-0812">Transmembrane</keyword>
<keyword evidence="12" id="KW-1185">Reference proteome</keyword>
<feature type="transmembrane region" description="Helical" evidence="8">
    <location>
        <begin position="282"/>
        <end position="304"/>
    </location>
</feature>
<dbReference type="AlphaFoldDB" id="A0AAD9PD64"/>
<evidence type="ECO:0000256" key="7">
    <source>
        <dbReference type="SAM" id="MobiDB-lite"/>
    </source>
</evidence>
<evidence type="ECO:0000256" key="8">
    <source>
        <dbReference type="SAM" id="Phobius"/>
    </source>
</evidence>
<dbReference type="Pfam" id="PF25987">
    <property type="entry name" value="PRRT3"/>
    <property type="match status" value="1"/>
</dbReference>
<dbReference type="InterPro" id="IPR059081">
    <property type="entry name" value="PRRT3-4"/>
</dbReference>
<feature type="compositionally biased region" description="Basic and acidic residues" evidence="7">
    <location>
        <begin position="572"/>
        <end position="586"/>
    </location>
</feature>
<accession>A0AAD9PD64</accession>
<feature type="compositionally biased region" description="Acidic residues" evidence="7">
    <location>
        <begin position="187"/>
        <end position="208"/>
    </location>
</feature>
<evidence type="ECO:0000256" key="4">
    <source>
        <dbReference type="ARBA" id="ARBA00022729"/>
    </source>
</evidence>
<feature type="transmembrane region" description="Helical" evidence="8">
    <location>
        <begin position="449"/>
        <end position="469"/>
    </location>
</feature>
<sequence length="787" mass="87329">MAAVRELFVWTVLCCVTIIDVAVPVPVPAASLKKGGGTRWSNAQYHNKIVPHGVLSEDRYKVVVLLNGVSARQSRIAEYHSESSQKTRHVRSSFAGNDTEGSESARTMGLRSHGSVGLVDFQQSGTRKGSSVGSDSKVDQGQVARGQVWVPPPQRQPPTTEADMPKNSSGQTTTPESSAEDHVDNGAAEEEKDTEPESEGEDLGDDVANEPLPEPSPEPSPKNDQDRIFVEPGPDWSLAKEQWQSAWQLHVYFIGIMSAIVAVFSLMSIIRLWQRKNLLSRGYFISLNLLLFVLGTCRAVYFLVDGYNSTGVFHPIIAYWLFNIALPCLTSAFSILFLALLRSTEVLLMSPKIQKARHLVLIIAMHFVISCTTDAVVGMFSNMKVLLLVCQVIFIMWSLVMSVGYMYIFQKLYSASVRRQKQLAHLSQVSLTLDGSILKPPRSRMMLSVAIKVTLVTAVLGIVCAGLQVYAVVEVYGFLESQPQPWPWWWLQLTMRIVELCMCVTMSYVATQPFRYQPTGTTSCFDSLYLIPCRRLCAPHSMEDGYEPSNRFVCFLKVLSPSSWKPSSDGQTSREDVNRRQVERSPTRPTSMLVNDNGFLRFRQEGDLDLTDDDERPMHKIDGPFPDDPRYYSANRGITFGDISELEGKRGMSLSLSEPNTPLPMSVNSYDFDGLSKSSAFSLKPPSSIHLRDSIENILQISLDTPEGVASPTSCSLADFTMNSDLQCHLLEVACGMYNRGMERQPSKEVNPDQGLPSAVGDGIQLGDKVTDDGEASNYGELQEHRV</sequence>
<comment type="subcellular location">
    <subcellularLocation>
        <location evidence="1">Membrane</location>
        <topology evidence="1">Multi-pass membrane protein</topology>
    </subcellularLocation>
</comment>
<evidence type="ECO:0000256" key="2">
    <source>
        <dbReference type="ARBA" id="ARBA00022553"/>
    </source>
</evidence>
<feature type="transmembrane region" description="Helical" evidence="8">
    <location>
        <begin position="386"/>
        <end position="409"/>
    </location>
</feature>
<feature type="transmembrane region" description="Helical" evidence="8">
    <location>
        <begin position="316"/>
        <end position="338"/>
    </location>
</feature>
<feature type="compositionally biased region" description="Polar residues" evidence="7">
    <location>
        <begin position="121"/>
        <end position="134"/>
    </location>
</feature>
<evidence type="ECO:0000256" key="9">
    <source>
        <dbReference type="SAM" id="SignalP"/>
    </source>
</evidence>
<keyword evidence="5 8" id="KW-1133">Transmembrane helix</keyword>
<comment type="caution">
    <text evidence="11">The sequence shown here is derived from an EMBL/GenBank/DDBJ whole genome shotgun (WGS) entry which is preliminary data.</text>
</comment>
<feature type="transmembrane region" description="Helical" evidence="8">
    <location>
        <begin position="359"/>
        <end position="380"/>
    </location>
</feature>
<evidence type="ECO:0000256" key="3">
    <source>
        <dbReference type="ARBA" id="ARBA00022692"/>
    </source>
</evidence>
<dbReference type="InterPro" id="IPR052836">
    <property type="entry name" value="PRRT_domain-containing"/>
</dbReference>
<evidence type="ECO:0000313" key="11">
    <source>
        <dbReference type="EMBL" id="KAK2192661.1"/>
    </source>
</evidence>
<feature type="region of interest" description="Disordered" evidence="7">
    <location>
        <begin position="744"/>
        <end position="787"/>
    </location>
</feature>
<dbReference type="PANTHER" id="PTHR35578">
    <property type="entry name" value="PROLINE-RICH TRANSMEMBRANE PROTEIN 4-RELATED"/>
    <property type="match status" value="1"/>
</dbReference>
<feature type="region of interest" description="Disordered" evidence="7">
    <location>
        <begin position="77"/>
        <end position="231"/>
    </location>
</feature>
<keyword evidence="6 8" id="KW-0472">Membrane</keyword>
<feature type="compositionally biased region" description="Polar residues" evidence="7">
    <location>
        <begin position="166"/>
        <end position="177"/>
    </location>
</feature>
<gene>
    <name evidence="11" type="ORF">NP493_25g00015</name>
</gene>
<dbReference type="PANTHER" id="PTHR35578:SF6">
    <property type="entry name" value="PROLINE-RICH TRANSMEMBRANE PROTEIN 4"/>
    <property type="match status" value="1"/>
</dbReference>
<feature type="chain" id="PRO_5041967552" description="Proline-rich transmembrane protein 3/4 domain-containing protein" evidence="9">
    <location>
        <begin position="23"/>
        <end position="787"/>
    </location>
</feature>
<dbReference type="EMBL" id="JAODUO010000025">
    <property type="protein sequence ID" value="KAK2192661.1"/>
    <property type="molecule type" value="Genomic_DNA"/>
</dbReference>
<keyword evidence="2" id="KW-0597">Phosphoprotein</keyword>
<evidence type="ECO:0000313" key="12">
    <source>
        <dbReference type="Proteomes" id="UP001209878"/>
    </source>
</evidence>
<evidence type="ECO:0000256" key="6">
    <source>
        <dbReference type="ARBA" id="ARBA00023136"/>
    </source>
</evidence>
<name>A0AAD9PD64_RIDPI</name>
<feature type="transmembrane region" description="Helical" evidence="8">
    <location>
        <begin position="249"/>
        <end position="270"/>
    </location>
</feature>
<evidence type="ECO:0000256" key="1">
    <source>
        <dbReference type="ARBA" id="ARBA00004141"/>
    </source>
</evidence>
<feature type="region of interest" description="Disordered" evidence="7">
    <location>
        <begin position="562"/>
        <end position="594"/>
    </location>
</feature>
<reference evidence="11" key="1">
    <citation type="journal article" date="2023" name="Mol. Biol. Evol.">
        <title>Third-Generation Sequencing Reveals the Adaptive Role of the Epigenome in Three Deep-Sea Polychaetes.</title>
        <authorList>
            <person name="Perez M."/>
            <person name="Aroh O."/>
            <person name="Sun Y."/>
            <person name="Lan Y."/>
            <person name="Juniper S.K."/>
            <person name="Young C.R."/>
            <person name="Angers B."/>
            <person name="Qian P.Y."/>
        </authorList>
    </citation>
    <scope>NUCLEOTIDE SEQUENCE</scope>
    <source>
        <strain evidence="11">R07B-5</strain>
    </source>
</reference>
<protein>
    <recommendedName>
        <fullName evidence="10">Proline-rich transmembrane protein 3/4 domain-containing protein</fullName>
    </recommendedName>
</protein>
<evidence type="ECO:0000256" key="5">
    <source>
        <dbReference type="ARBA" id="ARBA00022989"/>
    </source>
</evidence>
<dbReference type="Proteomes" id="UP001209878">
    <property type="component" value="Unassembled WGS sequence"/>
</dbReference>
<evidence type="ECO:0000259" key="10">
    <source>
        <dbReference type="Pfam" id="PF25987"/>
    </source>
</evidence>